<evidence type="ECO:0000313" key="4">
    <source>
        <dbReference type="Proteomes" id="UP000504635"/>
    </source>
</evidence>
<dbReference type="Proteomes" id="UP000504635">
    <property type="component" value="Unplaced"/>
</dbReference>
<dbReference type="GO" id="GO:0016787">
    <property type="term" value="F:hydrolase activity"/>
    <property type="evidence" value="ECO:0007669"/>
    <property type="project" value="UniProtKB-KW"/>
</dbReference>
<dbReference type="KEGG" id="soy:115880993"/>
<dbReference type="InterPro" id="IPR050266">
    <property type="entry name" value="AB_hydrolase_sf"/>
</dbReference>
<evidence type="ECO:0000256" key="1">
    <source>
        <dbReference type="ARBA" id="ARBA00008645"/>
    </source>
</evidence>
<dbReference type="Gene3D" id="3.40.50.1820">
    <property type="entry name" value="alpha/beta hydrolase"/>
    <property type="match status" value="1"/>
</dbReference>
<organism evidence="4 5">
    <name type="scientific">Sitophilus oryzae</name>
    <name type="common">Rice weevil</name>
    <name type="synonym">Curculio oryzae</name>
    <dbReference type="NCBI Taxonomy" id="7048"/>
    <lineage>
        <taxon>Eukaryota</taxon>
        <taxon>Metazoa</taxon>
        <taxon>Ecdysozoa</taxon>
        <taxon>Arthropoda</taxon>
        <taxon>Hexapoda</taxon>
        <taxon>Insecta</taxon>
        <taxon>Pterygota</taxon>
        <taxon>Neoptera</taxon>
        <taxon>Endopterygota</taxon>
        <taxon>Coleoptera</taxon>
        <taxon>Polyphaga</taxon>
        <taxon>Cucujiformia</taxon>
        <taxon>Curculionidae</taxon>
        <taxon>Dryophthorinae</taxon>
        <taxon>Sitophilus</taxon>
    </lineage>
</organism>
<comment type="similarity">
    <text evidence="1">Belongs to the AB hydrolase superfamily.</text>
</comment>
<dbReference type="InParanoid" id="A0A6J2XRX4"/>
<dbReference type="InterPro" id="IPR000073">
    <property type="entry name" value="AB_hydrolase_1"/>
</dbReference>
<reference evidence="5" key="1">
    <citation type="submission" date="2025-08" db="UniProtKB">
        <authorList>
            <consortium name="RefSeq"/>
        </authorList>
    </citation>
    <scope>IDENTIFICATION</scope>
    <source>
        <tissue evidence="5">Gonads</tissue>
    </source>
</reference>
<dbReference type="GO" id="GO:0016020">
    <property type="term" value="C:membrane"/>
    <property type="evidence" value="ECO:0007669"/>
    <property type="project" value="TreeGrafter"/>
</dbReference>
<protein>
    <submittedName>
        <fullName evidence="5">Probable serine hydrolase</fullName>
    </submittedName>
</protein>
<dbReference type="PANTHER" id="PTHR43798">
    <property type="entry name" value="MONOACYLGLYCEROL LIPASE"/>
    <property type="match status" value="1"/>
</dbReference>
<dbReference type="FunCoup" id="A0A6J2XRX4">
    <property type="interactions" value="122"/>
</dbReference>
<evidence type="ECO:0000313" key="5">
    <source>
        <dbReference type="RefSeq" id="XP_030754202.1"/>
    </source>
</evidence>
<sequence>MITSCSKGFFLDKVLSHRFKSVKSSLHSVISLIYFASIAMSSEIVTNGKSKDENLEELNDYEEIRIPVPWGHIAGKWWGSKSVQPIIALHGWQDNSGTFDKLAPILKSAGYSLLCIDLPGHGLSSHLPQGHKYYLWWDGIHYLRRIVKHFKWNDVTLMGHSLGGGICFLYAAVYPDEVKKYISIDIASPSVRDIKRSCDVLGGAVDKFLAYENLTPDQVPCYSYEDMLDILEDAHKGSINKESCEILLKRGMKPAGDKDGYTFTRDPRLKLAALGFLTLDQVLELASRIKCEVMNIRAVPGYKFDVPDHYDIVLDKIQESAKRLDRHKVPGTHHLHLNDGNSVAGIILDFLES</sequence>
<dbReference type="InterPro" id="IPR029058">
    <property type="entry name" value="AB_hydrolase_fold"/>
</dbReference>
<accession>A0A6J2XRX4</accession>
<gene>
    <name evidence="5" type="primary">LOC115880993</name>
</gene>
<keyword evidence="4" id="KW-1185">Reference proteome</keyword>
<keyword evidence="2 5" id="KW-0378">Hydrolase</keyword>
<dbReference type="Pfam" id="PF00561">
    <property type="entry name" value="Abhydrolase_1"/>
    <property type="match status" value="1"/>
</dbReference>
<name>A0A6J2XRX4_SITOR</name>
<proteinExistence type="inferred from homology"/>
<dbReference type="SUPFAM" id="SSF53474">
    <property type="entry name" value="alpha/beta-Hydrolases"/>
    <property type="match status" value="1"/>
</dbReference>
<dbReference type="GeneID" id="115880993"/>
<dbReference type="PANTHER" id="PTHR43798:SF14">
    <property type="entry name" value="SERINE HYDROLASE-LIKE PROTEIN DDB_G0286239"/>
    <property type="match status" value="1"/>
</dbReference>
<dbReference type="RefSeq" id="XP_030754202.1">
    <property type="nucleotide sequence ID" value="XM_030898342.1"/>
</dbReference>
<dbReference type="CTD" id="33265"/>
<dbReference type="OrthoDB" id="190201at2759"/>
<dbReference type="AlphaFoldDB" id="A0A6J2XRX4"/>
<feature type="domain" description="AB hydrolase-1" evidence="3">
    <location>
        <begin position="85"/>
        <end position="186"/>
    </location>
</feature>
<dbReference type="PRINTS" id="PR00111">
    <property type="entry name" value="ABHYDROLASE"/>
</dbReference>
<evidence type="ECO:0000256" key="2">
    <source>
        <dbReference type="ARBA" id="ARBA00022801"/>
    </source>
</evidence>
<evidence type="ECO:0000259" key="3">
    <source>
        <dbReference type="Pfam" id="PF00561"/>
    </source>
</evidence>